<comment type="caution">
    <text evidence="2">The sequence shown here is derived from an EMBL/GenBank/DDBJ whole genome shotgun (WGS) entry which is preliminary data.</text>
</comment>
<evidence type="ECO:0000313" key="2">
    <source>
        <dbReference type="EMBL" id="CAE7207498.1"/>
    </source>
</evidence>
<organism evidence="2 3">
    <name type="scientific">Symbiodinium natans</name>
    <dbReference type="NCBI Taxonomy" id="878477"/>
    <lineage>
        <taxon>Eukaryota</taxon>
        <taxon>Sar</taxon>
        <taxon>Alveolata</taxon>
        <taxon>Dinophyceae</taxon>
        <taxon>Suessiales</taxon>
        <taxon>Symbiodiniaceae</taxon>
        <taxon>Symbiodinium</taxon>
    </lineage>
</organism>
<dbReference type="InterPro" id="IPR036396">
    <property type="entry name" value="Cyt_P450_sf"/>
</dbReference>
<keyword evidence="1" id="KW-0472">Membrane</keyword>
<dbReference type="SUPFAM" id="SSF48264">
    <property type="entry name" value="Cytochrome P450"/>
    <property type="match status" value="1"/>
</dbReference>
<evidence type="ECO:0000256" key="1">
    <source>
        <dbReference type="SAM" id="Phobius"/>
    </source>
</evidence>
<evidence type="ECO:0000313" key="3">
    <source>
        <dbReference type="Proteomes" id="UP000604046"/>
    </source>
</evidence>
<accession>A0A812JEZ3</accession>
<dbReference type="GO" id="GO:0016705">
    <property type="term" value="F:oxidoreductase activity, acting on paired donors, with incorporation or reduction of molecular oxygen"/>
    <property type="evidence" value="ECO:0007669"/>
    <property type="project" value="InterPro"/>
</dbReference>
<keyword evidence="3" id="KW-1185">Reference proteome</keyword>
<keyword evidence="1" id="KW-1133">Transmembrane helix</keyword>
<reference evidence="2" key="1">
    <citation type="submission" date="2021-02" db="EMBL/GenBank/DDBJ databases">
        <authorList>
            <person name="Dougan E. K."/>
            <person name="Rhodes N."/>
            <person name="Thang M."/>
            <person name="Chan C."/>
        </authorList>
    </citation>
    <scope>NUCLEOTIDE SEQUENCE</scope>
</reference>
<dbReference type="EMBL" id="CAJNDS010000447">
    <property type="protein sequence ID" value="CAE7207498.1"/>
    <property type="molecule type" value="Genomic_DNA"/>
</dbReference>
<keyword evidence="1" id="KW-0812">Transmembrane</keyword>
<gene>
    <name evidence="2" type="primary">CYP714B2</name>
    <name evidence="2" type="ORF">SNAT2548_LOCUS6709</name>
</gene>
<dbReference type="InterPro" id="IPR001128">
    <property type="entry name" value="Cyt_P450"/>
</dbReference>
<name>A0A812JEZ3_9DINO</name>
<dbReference type="Proteomes" id="UP000604046">
    <property type="component" value="Unassembled WGS sequence"/>
</dbReference>
<dbReference type="GO" id="GO:0005506">
    <property type="term" value="F:iron ion binding"/>
    <property type="evidence" value="ECO:0007669"/>
    <property type="project" value="InterPro"/>
</dbReference>
<sequence>MSEGSQSAPVLGGPLVSWKQFWLGVVPLFVTTVFLLSIFGLWYVSAIIVGLVLLYIIIEVIILICFKNSFQLWALQRPWNFLVRLLLPPVEIIDSIGAGNTDNTMFAYRNWGQNLCASGQVWLGSHADVSKALLNPQARNHWLGEHPLYRGSLPEGESGRCVFLLSLSGKAAGGTGDHEAFRQCMIDTLFTDAARVRETDEMSQQLIHQTAEDFLKQGSNDFYYGTDGGNTVFWTKYLHHVLFALDIEDKAVLSTLDSLYTGSSALMHYLEPFGRTPIWDKHATIGTVADLYEKSAAFANFEVKPEYNSMSSRELALLMTAIIRIAGVQGSRMLLWLCTSGALHGNLQVDARPIWDSLSLEDDDEVLRFILEVSRLSPPVTVSHHIAQEPFSCEIAGKTYSFPKGTNVAIPLVYANIDPTVWGEDAFEFNHNRPGLKEKHVGFNSVNGEGARECPGKGLVLRTTVRLLQEIGKKRRQQNATPPNV</sequence>
<dbReference type="GO" id="GO:0004497">
    <property type="term" value="F:monooxygenase activity"/>
    <property type="evidence" value="ECO:0007669"/>
    <property type="project" value="InterPro"/>
</dbReference>
<dbReference type="AlphaFoldDB" id="A0A812JEZ3"/>
<dbReference type="GO" id="GO:0020037">
    <property type="term" value="F:heme binding"/>
    <property type="evidence" value="ECO:0007669"/>
    <property type="project" value="InterPro"/>
</dbReference>
<dbReference type="OrthoDB" id="1470350at2759"/>
<feature type="transmembrane region" description="Helical" evidence="1">
    <location>
        <begin position="47"/>
        <end position="66"/>
    </location>
</feature>
<dbReference type="Pfam" id="PF00067">
    <property type="entry name" value="p450"/>
    <property type="match status" value="1"/>
</dbReference>
<feature type="transmembrane region" description="Helical" evidence="1">
    <location>
        <begin position="21"/>
        <end position="41"/>
    </location>
</feature>
<proteinExistence type="predicted"/>
<protein>
    <submittedName>
        <fullName evidence="2">CYP714B2 protein</fullName>
    </submittedName>
</protein>
<dbReference type="Gene3D" id="1.10.630.10">
    <property type="entry name" value="Cytochrome P450"/>
    <property type="match status" value="1"/>
</dbReference>